<evidence type="ECO:0000259" key="2">
    <source>
        <dbReference type="Pfam" id="PF10099"/>
    </source>
</evidence>
<feature type="domain" description="Anti-sigma K factor RskA C-terminal" evidence="2">
    <location>
        <begin position="87"/>
        <end position="214"/>
    </location>
</feature>
<comment type="caution">
    <text evidence="3">The sequence shown here is derived from an EMBL/GenBank/DDBJ whole genome shotgun (WGS) entry which is preliminary data.</text>
</comment>
<organism evidence="3 4">
    <name type="scientific">Sphingomonas hankookensis</name>
    <dbReference type="NCBI Taxonomy" id="563996"/>
    <lineage>
        <taxon>Bacteria</taxon>
        <taxon>Pseudomonadati</taxon>
        <taxon>Pseudomonadota</taxon>
        <taxon>Alphaproteobacteria</taxon>
        <taxon>Sphingomonadales</taxon>
        <taxon>Sphingomonadaceae</taxon>
        <taxon>Sphingomonas</taxon>
    </lineage>
</organism>
<evidence type="ECO:0000313" key="3">
    <source>
        <dbReference type="EMBL" id="KZE11749.1"/>
    </source>
</evidence>
<dbReference type="InterPro" id="IPR018764">
    <property type="entry name" value="RskA_C"/>
</dbReference>
<dbReference type="RefSeq" id="WP_066692714.1">
    <property type="nucleotide sequence ID" value="NZ_CP117025.1"/>
</dbReference>
<reference evidence="4" key="1">
    <citation type="submission" date="2016-01" db="EMBL/GenBank/DDBJ databases">
        <title>Draft genome of Chromobacterium sp. F49.</title>
        <authorList>
            <person name="Hong K.W."/>
        </authorList>
    </citation>
    <scope>NUCLEOTIDE SEQUENCE [LARGE SCALE GENOMIC DNA]</scope>
    <source>
        <strain evidence="4">CN3</strain>
    </source>
</reference>
<protein>
    <recommendedName>
        <fullName evidence="2">Anti-sigma K factor RskA C-terminal domain-containing protein</fullName>
    </recommendedName>
</protein>
<dbReference type="EMBL" id="LQQO01000034">
    <property type="protein sequence ID" value="KZE11749.1"/>
    <property type="molecule type" value="Genomic_DNA"/>
</dbReference>
<name>A0ABR5YB98_9SPHN</name>
<dbReference type="InterPro" id="IPR051474">
    <property type="entry name" value="Anti-sigma-K/W_factor"/>
</dbReference>
<evidence type="ECO:0000313" key="4">
    <source>
        <dbReference type="Proteomes" id="UP000076609"/>
    </source>
</evidence>
<dbReference type="PANTHER" id="PTHR37461">
    <property type="entry name" value="ANTI-SIGMA-K FACTOR RSKA"/>
    <property type="match status" value="1"/>
</dbReference>
<dbReference type="PANTHER" id="PTHR37461:SF1">
    <property type="entry name" value="ANTI-SIGMA-K FACTOR RSKA"/>
    <property type="match status" value="1"/>
</dbReference>
<accession>A0ABR5YB98</accession>
<keyword evidence="4" id="KW-1185">Reference proteome</keyword>
<dbReference type="Pfam" id="PF10099">
    <property type="entry name" value="RskA_C"/>
    <property type="match status" value="1"/>
</dbReference>
<gene>
    <name evidence="3" type="ORF">AVT10_05835</name>
</gene>
<proteinExistence type="predicted"/>
<feature type="region of interest" description="Disordered" evidence="1">
    <location>
        <begin position="202"/>
        <end position="223"/>
    </location>
</feature>
<dbReference type="Proteomes" id="UP000076609">
    <property type="component" value="Unassembled WGS sequence"/>
</dbReference>
<sequence length="223" mass="22958">MTPEDQALAGELALGLLDGEERAQALRRTLSDPDFAREVEWWRAHFATMLAEVRPVPAPQGLIDNIGAPSLPKPRNRLRLVVPAALTAVAAAALLMILRPTPTVLPPVDRSPAVTLLAALQSSDGAGTPISAIVDRGAGQIRVVATGIAPAGKAAQLWVIRDGVPRSLGLLSDTGTTRLALTATEREALQAGLVLAISIEPPGGSPQATPTGPVVASGPLTAI</sequence>
<evidence type="ECO:0000256" key="1">
    <source>
        <dbReference type="SAM" id="MobiDB-lite"/>
    </source>
</evidence>